<accession>A0A0B1TMM2</accession>
<proteinExistence type="predicted"/>
<evidence type="ECO:0000313" key="1">
    <source>
        <dbReference type="EMBL" id="KHJ98509.1"/>
    </source>
</evidence>
<reference evidence="1 2" key="1">
    <citation type="submission" date="2014-03" db="EMBL/GenBank/DDBJ databases">
        <title>Draft genome of the hookworm Oesophagostomum dentatum.</title>
        <authorList>
            <person name="Mitreva M."/>
        </authorList>
    </citation>
    <scope>NUCLEOTIDE SEQUENCE [LARGE SCALE GENOMIC DNA]</scope>
    <source>
        <strain evidence="1 2">OD-Hann</strain>
    </source>
</reference>
<sequence length="152" mass="17530">MAIVFIEPLQCQKDGPQVALLPPQFRYKPNDDLGPSVTDEEIGKATCFAFGWGVTESLLSSLHREKKSQGGNFTTVYSKNERSPEWPHIIYLNIRREWNGKLTGLWTSSFTKTLKLEESPDQSIRMYVQYSKENIDTYLSRLGIESRRVIRQ</sequence>
<evidence type="ECO:0000313" key="2">
    <source>
        <dbReference type="Proteomes" id="UP000053660"/>
    </source>
</evidence>
<dbReference type="Proteomes" id="UP000053660">
    <property type="component" value="Unassembled WGS sequence"/>
</dbReference>
<organism evidence="1 2">
    <name type="scientific">Oesophagostomum dentatum</name>
    <name type="common">Nodular worm</name>
    <dbReference type="NCBI Taxonomy" id="61180"/>
    <lineage>
        <taxon>Eukaryota</taxon>
        <taxon>Metazoa</taxon>
        <taxon>Ecdysozoa</taxon>
        <taxon>Nematoda</taxon>
        <taxon>Chromadorea</taxon>
        <taxon>Rhabditida</taxon>
        <taxon>Rhabditina</taxon>
        <taxon>Rhabditomorpha</taxon>
        <taxon>Strongyloidea</taxon>
        <taxon>Strongylidae</taxon>
        <taxon>Oesophagostomum</taxon>
    </lineage>
</organism>
<dbReference type="AlphaFoldDB" id="A0A0B1TMM2"/>
<protein>
    <submittedName>
        <fullName evidence="1">Uncharacterized protein</fullName>
    </submittedName>
</protein>
<keyword evidence="2" id="KW-1185">Reference proteome</keyword>
<dbReference type="EMBL" id="KN549303">
    <property type="protein sequence ID" value="KHJ98509.1"/>
    <property type="molecule type" value="Genomic_DNA"/>
</dbReference>
<name>A0A0B1TMM2_OESDE</name>
<gene>
    <name evidence="1" type="ORF">OESDEN_01508</name>
</gene>